<dbReference type="PANTHER" id="PTHR43876">
    <property type="entry name" value="UBIQUINONE BIOSYNTHESIS MONOOXYGENASE COQ6, MITOCHONDRIAL"/>
    <property type="match status" value="1"/>
</dbReference>
<dbReference type="PATRIC" id="fig|745411.4.peg.3600"/>
<dbReference type="OrthoDB" id="9769565at2"/>
<dbReference type="InterPro" id="IPR036188">
    <property type="entry name" value="FAD/NAD-bd_sf"/>
</dbReference>
<evidence type="ECO:0000256" key="7">
    <source>
        <dbReference type="ARBA" id="ARBA00023033"/>
    </source>
</evidence>
<dbReference type="PRINTS" id="PR00420">
    <property type="entry name" value="RNGMNOXGNASE"/>
</dbReference>
<dbReference type="AlphaFoldDB" id="K2JR06"/>
<comment type="caution">
    <text evidence="10">The sequence shown here is derived from an EMBL/GenBank/DDBJ whole genome shotgun (WGS) entry which is preliminary data.</text>
</comment>
<dbReference type="GO" id="GO:0006744">
    <property type="term" value="P:ubiquinone biosynthetic process"/>
    <property type="evidence" value="ECO:0007669"/>
    <property type="project" value="UniProtKB-UniPathway"/>
</dbReference>
<dbReference type="InterPro" id="IPR010971">
    <property type="entry name" value="UbiH/COQ6"/>
</dbReference>
<dbReference type="FunFam" id="3.50.50.60:FF:000021">
    <property type="entry name" value="Ubiquinone biosynthesis monooxygenase COQ6"/>
    <property type="match status" value="1"/>
</dbReference>
<dbReference type="GO" id="GO:0071949">
    <property type="term" value="F:FAD binding"/>
    <property type="evidence" value="ECO:0007669"/>
    <property type="project" value="InterPro"/>
</dbReference>
<comment type="similarity">
    <text evidence="3">Belongs to the UbiH/COQ6 family.</text>
</comment>
<feature type="domain" description="FAD-binding" evidence="9">
    <location>
        <begin position="2"/>
        <end position="329"/>
    </location>
</feature>
<evidence type="ECO:0000256" key="5">
    <source>
        <dbReference type="ARBA" id="ARBA00022827"/>
    </source>
</evidence>
<dbReference type="eggNOG" id="COG0654">
    <property type="taxonomic scope" value="Bacteria"/>
</dbReference>
<keyword evidence="11" id="KW-1185">Reference proteome</keyword>
<comment type="pathway">
    <text evidence="2">Cofactor biosynthesis; ubiquinone biosynthesis.</text>
</comment>
<dbReference type="Proteomes" id="UP000006755">
    <property type="component" value="Unassembled WGS sequence"/>
</dbReference>
<keyword evidence="6" id="KW-0560">Oxidoreductase</keyword>
<organism evidence="10 11">
    <name type="scientific">Gallaecimonas xiamenensis 3-C-1</name>
    <dbReference type="NCBI Taxonomy" id="745411"/>
    <lineage>
        <taxon>Bacteria</taxon>
        <taxon>Pseudomonadati</taxon>
        <taxon>Pseudomonadota</taxon>
        <taxon>Gammaproteobacteria</taxon>
        <taxon>Enterobacterales</taxon>
        <taxon>Gallaecimonadaceae</taxon>
        <taxon>Gallaecimonas</taxon>
    </lineage>
</organism>
<evidence type="ECO:0000256" key="4">
    <source>
        <dbReference type="ARBA" id="ARBA00022630"/>
    </source>
</evidence>
<protein>
    <submittedName>
        <fullName evidence="10">2-octaprenyl-3-methyl-6-methoxy-1,4-benzoquinol hydroxylase</fullName>
    </submittedName>
</protein>
<dbReference type="SUPFAM" id="SSF51905">
    <property type="entry name" value="FAD/NAD(P)-binding domain"/>
    <property type="match status" value="1"/>
</dbReference>
<dbReference type="PANTHER" id="PTHR43876:SF10">
    <property type="entry name" value="3-DEMETHOXYUBIQUINOL 3-HYDROXYLASE"/>
    <property type="match status" value="1"/>
</dbReference>
<accession>K2JR06</accession>
<dbReference type="NCBIfam" id="TIGR01988">
    <property type="entry name" value="Ubi-OHases"/>
    <property type="match status" value="1"/>
</dbReference>
<dbReference type="GO" id="GO:0110142">
    <property type="term" value="C:ubiquinone biosynthesis complex"/>
    <property type="evidence" value="ECO:0007669"/>
    <property type="project" value="UniProtKB-ARBA"/>
</dbReference>
<evidence type="ECO:0000256" key="8">
    <source>
        <dbReference type="ARBA" id="ARBA00065734"/>
    </source>
</evidence>
<comment type="cofactor">
    <cofactor evidence="1">
        <name>FAD</name>
        <dbReference type="ChEBI" id="CHEBI:57692"/>
    </cofactor>
</comment>
<keyword evidence="4" id="KW-0285">Flavoprotein</keyword>
<dbReference type="GO" id="GO:0008682">
    <property type="term" value="F:3-demethoxyubiquinol 3-hydroxylase activity"/>
    <property type="evidence" value="ECO:0007669"/>
    <property type="project" value="TreeGrafter"/>
</dbReference>
<sequence>MKTDLVINGGGMVGAALALALARQGMGVALIDKQPPHISDSLDPRVSAISEGALRYLQGLGVELPQGHCQPYRQLDVADGKALCQFRASDIGAEQLGVFIENSRLQQAIWQALPETVTLIQAQARQFQHGEDGVSLTLDNGQVIAARLAIGADGAQSWLRGQAGIGLTGWDYRQRCLLVAVKTQGQLPDITWQQFTPTGPRAWLPMVDNQAVLAWYDDAATIKALEKLGPQELAQAAKGAYPAQLGDIEVIKAGSFALTRRHAQRYGQNGVWLVGDAAHTINPLAGQGVNLGFRDVQALAPLLLDAFAKGQPWWSESVLAAYERARRPHNLLMQSMMDACYKGFSNSHPLLAGLRGLAINGVAKLAPARRQVLKYAAGL</sequence>
<dbReference type="Pfam" id="PF01494">
    <property type="entry name" value="FAD_binding_3"/>
    <property type="match status" value="1"/>
</dbReference>
<dbReference type="Gene3D" id="3.50.50.60">
    <property type="entry name" value="FAD/NAD(P)-binding domain"/>
    <property type="match status" value="2"/>
</dbReference>
<evidence type="ECO:0000259" key="9">
    <source>
        <dbReference type="Pfam" id="PF01494"/>
    </source>
</evidence>
<evidence type="ECO:0000313" key="10">
    <source>
        <dbReference type="EMBL" id="EKE67610.1"/>
    </source>
</evidence>
<evidence type="ECO:0000256" key="3">
    <source>
        <dbReference type="ARBA" id="ARBA00005349"/>
    </source>
</evidence>
<evidence type="ECO:0000256" key="2">
    <source>
        <dbReference type="ARBA" id="ARBA00004749"/>
    </source>
</evidence>
<dbReference type="STRING" id="745411.B3C1_18311"/>
<name>K2JR06_9GAMM</name>
<evidence type="ECO:0000313" key="11">
    <source>
        <dbReference type="Proteomes" id="UP000006755"/>
    </source>
</evidence>
<reference evidence="10 11" key="1">
    <citation type="journal article" date="2012" name="J. Bacteriol.">
        <title>Genome Sequence of Gallaecimonas xiamenensis Type Strain 3-C-1.</title>
        <authorList>
            <person name="Lai Q."/>
            <person name="Wang L."/>
            <person name="Wang W."/>
            <person name="Shao Z."/>
        </authorList>
    </citation>
    <scope>NUCLEOTIDE SEQUENCE [LARGE SCALE GENOMIC DNA]</scope>
    <source>
        <strain evidence="10 11">3-C-1</strain>
    </source>
</reference>
<keyword evidence="7" id="KW-0503">Monooxygenase</keyword>
<dbReference type="UniPathway" id="UPA00232"/>
<dbReference type="InterPro" id="IPR002938">
    <property type="entry name" value="FAD-bd"/>
</dbReference>
<evidence type="ECO:0000256" key="6">
    <source>
        <dbReference type="ARBA" id="ARBA00023002"/>
    </source>
</evidence>
<dbReference type="EMBL" id="AMRI01000039">
    <property type="protein sequence ID" value="EKE67610.1"/>
    <property type="molecule type" value="Genomic_DNA"/>
</dbReference>
<proteinExistence type="inferred from homology"/>
<gene>
    <name evidence="10" type="ORF">B3C1_18311</name>
</gene>
<evidence type="ECO:0000256" key="1">
    <source>
        <dbReference type="ARBA" id="ARBA00001974"/>
    </source>
</evidence>
<dbReference type="RefSeq" id="WP_008486678.1">
    <property type="nucleotide sequence ID" value="NZ_AMRI01000039.1"/>
</dbReference>
<comment type="subunit">
    <text evidence="8">Component of the Ubi complex metabolon, which regroups five ubiquinone biosynthesis proteins (UbiE, UbiF, UbiG, UbiH and UbiI) and two accessory factors (UbiK and the lipid-binding protein UbiJ).</text>
</comment>
<keyword evidence="5" id="KW-0274">FAD</keyword>
<dbReference type="InterPro" id="IPR051205">
    <property type="entry name" value="UbiH/COQ6_monooxygenase"/>
</dbReference>